<dbReference type="InParanoid" id="A0A162UJB5"/>
<keyword evidence="3" id="KW-1185">Reference proteome</keyword>
<reference evidence="3" key="1">
    <citation type="submission" date="2015-06" db="EMBL/GenBank/DDBJ databases">
        <title>Expansion of signal transduction pathways in fungi by whole-genome duplication.</title>
        <authorList>
            <consortium name="DOE Joint Genome Institute"/>
            <person name="Corrochano L.M."/>
            <person name="Kuo A."/>
            <person name="Marcet-Houben M."/>
            <person name="Polaino S."/>
            <person name="Salamov A."/>
            <person name="Villalobos J.M."/>
            <person name="Alvarez M.I."/>
            <person name="Avalos J."/>
            <person name="Benito E.P."/>
            <person name="Benoit I."/>
            <person name="Burger G."/>
            <person name="Camino L.P."/>
            <person name="Canovas D."/>
            <person name="Cerda-Olmedo E."/>
            <person name="Cheng J.-F."/>
            <person name="Dominguez A."/>
            <person name="Elias M."/>
            <person name="Eslava A.P."/>
            <person name="Glaser F."/>
            <person name="Grimwood J."/>
            <person name="Gutierrez G."/>
            <person name="Heitman J."/>
            <person name="Henrissat B."/>
            <person name="Iturriaga E.A."/>
            <person name="Lang B.F."/>
            <person name="Lavin J.L."/>
            <person name="Lee S."/>
            <person name="Li W."/>
            <person name="Lindquist E."/>
            <person name="Lopez-Garcia S."/>
            <person name="Luque E.M."/>
            <person name="Marcos A.T."/>
            <person name="Martin J."/>
            <person name="McCluskey K."/>
            <person name="Medina H.R."/>
            <person name="Miralles-Duran A."/>
            <person name="Miyazaki A."/>
            <person name="Munoz-Torres E."/>
            <person name="Oguiza J.A."/>
            <person name="Ohm R."/>
            <person name="Olmedo M."/>
            <person name="Orejas M."/>
            <person name="Ortiz-Castellanos L."/>
            <person name="Pisabarro A.G."/>
            <person name="Rodriguez-Romero J."/>
            <person name="Ruiz-Herrera J."/>
            <person name="Ruiz-Vazquez R."/>
            <person name="Sanz C."/>
            <person name="Schackwitz W."/>
            <person name="Schmutz J."/>
            <person name="Shahriari M."/>
            <person name="Shelest E."/>
            <person name="Silva-Franco F."/>
            <person name="Soanes D."/>
            <person name="Syed K."/>
            <person name="Tagua V.G."/>
            <person name="Talbot N.J."/>
            <person name="Thon M."/>
            <person name="De vries R.P."/>
            <person name="Wiebenga A."/>
            <person name="Yadav J.S."/>
            <person name="Braun E.L."/>
            <person name="Baker S."/>
            <person name="Garre V."/>
            <person name="Horwitz B."/>
            <person name="Torres-Martinez S."/>
            <person name="Idnurm A."/>
            <person name="Herrera-Estrella A."/>
            <person name="Gabaldon T."/>
            <person name="Grigoriev I.V."/>
        </authorList>
    </citation>
    <scope>NUCLEOTIDE SEQUENCE [LARGE SCALE GENOMIC DNA]</scope>
    <source>
        <strain evidence="3">NRRL 1555(-)</strain>
    </source>
</reference>
<dbReference type="AlphaFoldDB" id="A0A162UJB5"/>
<dbReference type="VEuPathDB" id="FungiDB:PHYBLDRAFT_157963"/>
<dbReference type="RefSeq" id="XP_018294662.1">
    <property type="nucleotide sequence ID" value="XM_018433705.1"/>
</dbReference>
<dbReference type="OrthoDB" id="2268597at2759"/>
<gene>
    <name evidence="2" type="ORF">PHYBLDRAFT_157963</name>
</gene>
<name>A0A162UJB5_PHYB8</name>
<dbReference type="GeneID" id="28994611"/>
<accession>A0A162UJB5</accession>
<protein>
    <submittedName>
        <fullName evidence="2">Uncharacterized protein</fullName>
    </submittedName>
</protein>
<dbReference type="Proteomes" id="UP000077315">
    <property type="component" value="Unassembled WGS sequence"/>
</dbReference>
<organism evidence="2 3">
    <name type="scientific">Phycomyces blakesleeanus (strain ATCC 8743b / DSM 1359 / FGSC 10004 / NBRC 33097 / NRRL 1555)</name>
    <dbReference type="NCBI Taxonomy" id="763407"/>
    <lineage>
        <taxon>Eukaryota</taxon>
        <taxon>Fungi</taxon>
        <taxon>Fungi incertae sedis</taxon>
        <taxon>Mucoromycota</taxon>
        <taxon>Mucoromycotina</taxon>
        <taxon>Mucoromycetes</taxon>
        <taxon>Mucorales</taxon>
        <taxon>Phycomycetaceae</taxon>
        <taxon>Phycomyces</taxon>
    </lineage>
</organism>
<sequence length="81" mass="9105">MSDSKPMFLSVDDERKLTYDLMRSTDDASEPAVAKEVRHPHLQEIKETLYSLKESAKNTLAGHGDSTQEKVPQDGKTNPME</sequence>
<feature type="region of interest" description="Disordered" evidence="1">
    <location>
        <begin position="56"/>
        <end position="81"/>
    </location>
</feature>
<dbReference type="EMBL" id="KV440975">
    <property type="protein sequence ID" value="OAD76622.1"/>
    <property type="molecule type" value="Genomic_DNA"/>
</dbReference>
<evidence type="ECO:0000313" key="2">
    <source>
        <dbReference type="EMBL" id="OAD76622.1"/>
    </source>
</evidence>
<evidence type="ECO:0000313" key="3">
    <source>
        <dbReference type="Proteomes" id="UP000077315"/>
    </source>
</evidence>
<evidence type="ECO:0000256" key="1">
    <source>
        <dbReference type="SAM" id="MobiDB-lite"/>
    </source>
</evidence>
<proteinExistence type="predicted"/>